<dbReference type="InterPro" id="IPR036937">
    <property type="entry name" value="Adhesion_dom_fimbrial_sf"/>
</dbReference>
<evidence type="ECO:0000259" key="6">
    <source>
        <dbReference type="Pfam" id="PF00419"/>
    </source>
</evidence>
<gene>
    <name evidence="7" type="ORF">GCM10023338_17210</name>
</gene>
<dbReference type="Pfam" id="PF00419">
    <property type="entry name" value="Fimbrial"/>
    <property type="match status" value="1"/>
</dbReference>
<dbReference type="RefSeq" id="WP_171973653.1">
    <property type="nucleotide sequence ID" value="NZ_BAABKE010000005.1"/>
</dbReference>
<reference evidence="8" key="1">
    <citation type="journal article" date="2019" name="Int. J. Syst. Evol. Microbiol.">
        <title>The Global Catalogue of Microorganisms (GCM) 10K type strain sequencing project: providing services to taxonomists for standard genome sequencing and annotation.</title>
        <authorList>
            <consortium name="The Broad Institute Genomics Platform"/>
            <consortium name="The Broad Institute Genome Sequencing Center for Infectious Disease"/>
            <person name="Wu L."/>
            <person name="Ma J."/>
        </authorList>
    </citation>
    <scope>NUCLEOTIDE SEQUENCE [LARGE SCALE GENOMIC DNA]</scope>
    <source>
        <strain evidence="8">JCM 18424</strain>
    </source>
</reference>
<name>A0ABP9MZS2_9GAMM</name>
<dbReference type="SUPFAM" id="SSF49401">
    <property type="entry name" value="Bacterial adhesins"/>
    <property type="match status" value="1"/>
</dbReference>
<evidence type="ECO:0000256" key="1">
    <source>
        <dbReference type="ARBA" id="ARBA00004561"/>
    </source>
</evidence>
<evidence type="ECO:0000313" key="7">
    <source>
        <dbReference type="EMBL" id="GAA5101379.1"/>
    </source>
</evidence>
<dbReference type="EMBL" id="BAABKE010000005">
    <property type="protein sequence ID" value="GAA5101379.1"/>
    <property type="molecule type" value="Genomic_DNA"/>
</dbReference>
<feature type="signal peptide" evidence="5">
    <location>
        <begin position="1"/>
        <end position="20"/>
    </location>
</feature>
<dbReference type="Gene3D" id="2.60.40.1090">
    <property type="entry name" value="Fimbrial-type adhesion domain"/>
    <property type="match status" value="1"/>
</dbReference>
<comment type="caution">
    <text evidence="7">The sequence shown here is derived from an EMBL/GenBank/DDBJ whole genome shotgun (WGS) entry which is preliminary data.</text>
</comment>
<evidence type="ECO:0000256" key="2">
    <source>
        <dbReference type="ARBA" id="ARBA00006671"/>
    </source>
</evidence>
<dbReference type="InterPro" id="IPR008966">
    <property type="entry name" value="Adhesion_dom_sf"/>
</dbReference>
<sequence>MKKAVLGLALVLSFGSAAMAQSKGDIRFTGEVLKAACTVAPVSDVRLGSVSTKTLSEAGKTSRWEKSSIEFYDCDTTTGEDDGDALSAVDLSILPGTAHSGSSELWNNIAGTPAANVGLELRIANENVKPEGANLTDLPITKAGTLSVPIQARMKATEKAGEGDFEATVSFEATYK</sequence>
<proteinExistence type="inferred from homology"/>
<comment type="similarity">
    <text evidence="2">Belongs to the fimbrial protein family.</text>
</comment>
<keyword evidence="8" id="KW-1185">Reference proteome</keyword>
<evidence type="ECO:0000256" key="4">
    <source>
        <dbReference type="ARBA" id="ARBA00023263"/>
    </source>
</evidence>
<dbReference type="InterPro" id="IPR000259">
    <property type="entry name" value="Adhesion_dom_fimbrial"/>
</dbReference>
<evidence type="ECO:0000313" key="8">
    <source>
        <dbReference type="Proteomes" id="UP001500631"/>
    </source>
</evidence>
<protein>
    <recommendedName>
        <fullName evidence="6">Fimbrial-type adhesion domain-containing protein</fullName>
    </recommendedName>
</protein>
<evidence type="ECO:0000256" key="5">
    <source>
        <dbReference type="SAM" id="SignalP"/>
    </source>
</evidence>
<dbReference type="PANTHER" id="PTHR33420:SF12">
    <property type="entry name" value="FIMBRIN-LIKE PROTEIN FIMI-RELATED"/>
    <property type="match status" value="1"/>
</dbReference>
<evidence type="ECO:0000256" key="3">
    <source>
        <dbReference type="ARBA" id="ARBA00022729"/>
    </source>
</evidence>
<comment type="subcellular location">
    <subcellularLocation>
        <location evidence="1">Fimbrium</location>
    </subcellularLocation>
</comment>
<keyword evidence="3 5" id="KW-0732">Signal</keyword>
<feature type="domain" description="Fimbrial-type adhesion" evidence="6">
    <location>
        <begin position="26"/>
        <end position="176"/>
    </location>
</feature>
<dbReference type="Proteomes" id="UP001500631">
    <property type="component" value="Unassembled WGS sequence"/>
</dbReference>
<feature type="chain" id="PRO_5047163717" description="Fimbrial-type adhesion domain-containing protein" evidence="5">
    <location>
        <begin position="21"/>
        <end position="176"/>
    </location>
</feature>
<dbReference type="InterPro" id="IPR050263">
    <property type="entry name" value="Bact_Fimbrial_Adh_Pro"/>
</dbReference>
<organism evidence="7 8">
    <name type="scientific">Wohlfahrtiimonas larvae</name>
    <dbReference type="NCBI Taxonomy" id="1157986"/>
    <lineage>
        <taxon>Bacteria</taxon>
        <taxon>Pseudomonadati</taxon>
        <taxon>Pseudomonadota</taxon>
        <taxon>Gammaproteobacteria</taxon>
        <taxon>Cardiobacteriales</taxon>
        <taxon>Ignatzschineriaceae</taxon>
        <taxon>Wohlfahrtiimonas</taxon>
    </lineage>
</organism>
<accession>A0ABP9MZS2</accession>
<keyword evidence="4" id="KW-0281">Fimbrium</keyword>
<dbReference type="PANTHER" id="PTHR33420">
    <property type="entry name" value="FIMBRIAL SUBUNIT ELFA-RELATED"/>
    <property type="match status" value="1"/>
</dbReference>